<dbReference type="EMBL" id="JACPSX010000255">
    <property type="protein sequence ID" value="MBI3016005.1"/>
    <property type="molecule type" value="Genomic_DNA"/>
</dbReference>
<dbReference type="InterPro" id="IPR014942">
    <property type="entry name" value="AbiEii"/>
</dbReference>
<protein>
    <submittedName>
        <fullName evidence="1">Nucleotidyl transferase AbiEii/AbiGii toxin family protein</fullName>
    </submittedName>
</protein>
<gene>
    <name evidence="1" type="ORF">HYY65_13320</name>
</gene>
<proteinExistence type="predicted"/>
<sequence length="179" mass="20648">MIPQAAITHWRNVAPWPQDAQVEQDLILCRALIEIFRDTDLSRRVILRGGTALYKLYAPAPLRYSDDIDLVQHAPEPIGSLLDGLRSRLDRILGTPRRENNPDNVTLRYRMESEIPPVVPLRLKIEINTREHFDVYGVVVRPLAVRSPWFNLASRPFNDDLRLCEPFPPFPQKQGHVAR</sequence>
<dbReference type="Gene3D" id="3.10.450.620">
    <property type="entry name" value="JHP933, nucleotidyltransferase-like core domain"/>
    <property type="match status" value="1"/>
</dbReference>
<reference evidence="1" key="1">
    <citation type="submission" date="2020-07" db="EMBL/GenBank/DDBJ databases">
        <title>Huge and variable diversity of episymbiotic CPR bacteria and DPANN archaea in groundwater ecosystems.</title>
        <authorList>
            <person name="He C.Y."/>
            <person name="Keren R."/>
            <person name="Whittaker M."/>
            <person name="Farag I.F."/>
            <person name="Doudna J."/>
            <person name="Cate J.H.D."/>
            <person name="Banfield J.F."/>
        </authorList>
    </citation>
    <scope>NUCLEOTIDE SEQUENCE</scope>
    <source>
        <strain evidence="1">NC_groundwater_717_Ag_S-0.2um_59_8</strain>
    </source>
</reference>
<keyword evidence="1" id="KW-0808">Transferase</keyword>
<dbReference type="GO" id="GO:0016740">
    <property type="term" value="F:transferase activity"/>
    <property type="evidence" value="ECO:0007669"/>
    <property type="project" value="UniProtKB-KW"/>
</dbReference>
<evidence type="ECO:0000313" key="1">
    <source>
        <dbReference type="EMBL" id="MBI3016005.1"/>
    </source>
</evidence>
<evidence type="ECO:0000313" key="2">
    <source>
        <dbReference type="Proteomes" id="UP000741360"/>
    </source>
</evidence>
<comment type="caution">
    <text evidence="1">The sequence shown here is derived from an EMBL/GenBank/DDBJ whole genome shotgun (WGS) entry which is preliminary data.</text>
</comment>
<accession>A0A932GS96</accession>
<dbReference type="Proteomes" id="UP000741360">
    <property type="component" value="Unassembled WGS sequence"/>
</dbReference>
<dbReference type="Pfam" id="PF08843">
    <property type="entry name" value="AbiEii"/>
    <property type="match status" value="1"/>
</dbReference>
<name>A0A932GS96_UNCTE</name>
<organism evidence="1 2">
    <name type="scientific">Tectimicrobiota bacterium</name>
    <dbReference type="NCBI Taxonomy" id="2528274"/>
    <lineage>
        <taxon>Bacteria</taxon>
        <taxon>Pseudomonadati</taxon>
        <taxon>Nitrospinota/Tectimicrobiota group</taxon>
        <taxon>Candidatus Tectimicrobiota</taxon>
    </lineage>
</organism>
<dbReference type="AlphaFoldDB" id="A0A932GS96"/>